<sequence>MKTVARTWLENTIEARRMFAFLGDGYEDYKAARILLRAGMPVQGAQLASTAVEKHLKAVLALQGNVSHGHLRRAHWNALKAFDPEFYSGIQVGLFELLVKCYTLRYTGSVPEDFNLVIASRELLGWLDIFAVTLQKVFTSRRNGKEQKRPFHTDLEAENEHLFAENVVLNRPDAEPIQLAQFVYARPQLVCEVRYQRRTGLYTFQYLSQDQPKDPRLDREGLRPVSDRPLSYDLSHLNVRATRHDDA</sequence>
<dbReference type="RefSeq" id="WP_173125091.1">
    <property type="nucleotide sequence ID" value="NZ_JABRWJ010000005.1"/>
</dbReference>
<dbReference type="Gene3D" id="1.20.120.330">
    <property type="entry name" value="Nucleotidyltransferases domain 2"/>
    <property type="match status" value="1"/>
</dbReference>
<evidence type="ECO:0000313" key="2">
    <source>
        <dbReference type="Proteomes" id="UP000737171"/>
    </source>
</evidence>
<keyword evidence="2" id="KW-1185">Reference proteome</keyword>
<evidence type="ECO:0000313" key="1">
    <source>
        <dbReference type="EMBL" id="NRF68923.1"/>
    </source>
</evidence>
<evidence type="ECO:0008006" key="3">
    <source>
        <dbReference type="Google" id="ProtNLM"/>
    </source>
</evidence>
<dbReference type="EMBL" id="JABRWJ010000005">
    <property type="protein sequence ID" value="NRF68923.1"/>
    <property type="molecule type" value="Genomic_DNA"/>
</dbReference>
<reference evidence="1 2" key="1">
    <citation type="submission" date="2020-05" db="EMBL/GenBank/DDBJ databases">
        <title>Aquincola sp. isolate from soil.</title>
        <authorList>
            <person name="Han J."/>
            <person name="Kim D.-U."/>
        </authorList>
    </citation>
    <scope>NUCLEOTIDE SEQUENCE [LARGE SCALE GENOMIC DNA]</scope>
    <source>
        <strain evidence="1 2">S2</strain>
    </source>
</reference>
<protein>
    <recommendedName>
        <fullName evidence="3">HEPN domain-containing protein</fullName>
    </recommendedName>
</protein>
<dbReference type="Proteomes" id="UP000737171">
    <property type="component" value="Unassembled WGS sequence"/>
</dbReference>
<organism evidence="1 2">
    <name type="scientific">Pseudaquabacterium terrae</name>
    <dbReference type="NCBI Taxonomy" id="2732868"/>
    <lineage>
        <taxon>Bacteria</taxon>
        <taxon>Pseudomonadati</taxon>
        <taxon>Pseudomonadota</taxon>
        <taxon>Betaproteobacteria</taxon>
        <taxon>Burkholderiales</taxon>
        <taxon>Sphaerotilaceae</taxon>
        <taxon>Pseudaquabacterium</taxon>
    </lineage>
</organism>
<name>A0ABX2EJY9_9BURK</name>
<proteinExistence type="predicted"/>
<accession>A0ABX2EJY9</accession>
<comment type="caution">
    <text evidence="1">The sequence shown here is derived from an EMBL/GenBank/DDBJ whole genome shotgun (WGS) entry which is preliminary data.</text>
</comment>
<gene>
    <name evidence="1" type="ORF">HLB44_18170</name>
</gene>